<dbReference type="GO" id="GO:0005546">
    <property type="term" value="F:phosphatidylinositol-4,5-bisphosphate binding"/>
    <property type="evidence" value="ECO:0007669"/>
    <property type="project" value="TreeGrafter"/>
</dbReference>
<dbReference type="InterPro" id="IPR036886">
    <property type="entry name" value="Villin_headpiece_dom_sf"/>
</dbReference>
<dbReference type="SMART" id="SM00262">
    <property type="entry name" value="GEL"/>
    <property type="match status" value="6"/>
</dbReference>
<dbReference type="STRING" id="105785.A0A2J7PVB8"/>
<proteinExistence type="inferred from homology"/>
<evidence type="ECO:0000256" key="3">
    <source>
        <dbReference type="ARBA" id="ARBA00022737"/>
    </source>
</evidence>
<dbReference type="GO" id="GO:0015629">
    <property type="term" value="C:actin cytoskeleton"/>
    <property type="evidence" value="ECO:0007669"/>
    <property type="project" value="TreeGrafter"/>
</dbReference>
<dbReference type="Gene3D" id="3.40.20.10">
    <property type="entry name" value="Severin"/>
    <property type="match status" value="6"/>
</dbReference>
<dbReference type="GO" id="GO:0008154">
    <property type="term" value="P:actin polymerization or depolymerization"/>
    <property type="evidence" value="ECO:0007669"/>
    <property type="project" value="TreeGrafter"/>
</dbReference>
<sequence>MLRQNETACPGEQCGQWSLAQCDAKYHDNHARQGLKQGRQERNHRVFVISPTMPPVVLRRIESLMTATVDLAFKAIPKNSTAFLIWRIEHMQLAPVPKDQYGNFFEGDSYIVYAASEYGKPVAADSKPVQIHGIPEVHIHFWLGKETTNDEAGVAAYKTVELDDYLGGSPIQHRETQGSESTRFKGYFKMGMRILKGGAASGFNHVTDMFEPRLFHIKGRRSPTVTQYPISWEHFNSGDVFIIDTKEIVFVWVGRSANNMEKLQACKVAEKLRDEHKASSIVFVDDGKENSLPVCERTVFNAHLSLSNRKVKSAEDAGADDVQEEADQGTLTLYHCSDEDGTYKVTEVKSGPLEQTDLTSEDSFIIDNGSKGIWVWIGRKASSKERVEAMRNAQGYVTKKGYPSNTLVTRVVDGGEPIEFKALFSSWKERNQTTGMGKQSTVGKIATTVNNKFDASTLHEKPKLAAESQLVDDGTGELTVYRVEKFQLVPVPDKLQGVFFSGDCYVVKYTYLTGGTEKYLIYYWLGQHSSQDEQGTAALKTVELDDELGGAAVQVRVVQGKEPAHFLNIFKGKMIILHGGKASSFDGEGAKDTGIPDDFLLQVRGNDSHNTRATQVDLRAASLNTNDVFLLKIGGSSYVWCGKGSTGDEREMAKKIAAVIAPGDQEVVYEGQEKSDFWEAIGGQEEYANDKRLADSTDRMPARLFQCSNATGVFKAEEIMNFTQNDLVSEDVMMLDAHDSIFIWIGKDSNKDERDKAVQMVMEYLATDPSNRDDNTTILKVKQGYEPPTFTGFFGVWDTSLWNDNKSFEDVRHELEGSNPVLELDPQLIDGARNFSDFPKYPLEKLQASADDLPEDVDKTRRELHLSEKDFMTAFKMDHGQFSMLPVWKQHNLKKAARLY</sequence>
<dbReference type="PRINTS" id="PR00597">
    <property type="entry name" value="GELSOLIN"/>
</dbReference>
<evidence type="ECO:0000256" key="4">
    <source>
        <dbReference type="ARBA" id="ARBA00023203"/>
    </source>
</evidence>
<dbReference type="GO" id="GO:0051014">
    <property type="term" value="P:actin filament severing"/>
    <property type="evidence" value="ECO:0007669"/>
    <property type="project" value="TreeGrafter"/>
</dbReference>
<gene>
    <name evidence="6" type="ORF">B7P43_G14731</name>
</gene>
<dbReference type="InterPro" id="IPR029006">
    <property type="entry name" value="ADF-H/Gelsolin-like_dom_sf"/>
</dbReference>
<feature type="domain" description="HP" evidence="5">
    <location>
        <begin position="835"/>
        <end position="900"/>
    </location>
</feature>
<dbReference type="PANTHER" id="PTHR11977">
    <property type="entry name" value="VILLIN"/>
    <property type="match status" value="1"/>
</dbReference>
<dbReference type="InParanoid" id="A0A2J7PVB8"/>
<dbReference type="GO" id="GO:0051016">
    <property type="term" value="P:barbed-end actin filament capping"/>
    <property type="evidence" value="ECO:0007669"/>
    <property type="project" value="TreeGrafter"/>
</dbReference>
<dbReference type="FunFam" id="3.40.20.10:FF:000005">
    <property type="entry name" value="Gelsolin"/>
    <property type="match status" value="1"/>
</dbReference>
<evidence type="ECO:0000256" key="2">
    <source>
        <dbReference type="ARBA" id="ARBA00022467"/>
    </source>
</evidence>
<dbReference type="Pfam" id="PF00626">
    <property type="entry name" value="Gelsolin"/>
    <property type="match status" value="6"/>
</dbReference>
<dbReference type="Gene3D" id="1.10.950.10">
    <property type="entry name" value="Villin headpiece domain"/>
    <property type="match status" value="1"/>
</dbReference>
<comment type="caution">
    <text evidence="6">The sequence shown here is derived from an EMBL/GenBank/DDBJ whole genome shotgun (WGS) entry which is preliminary data.</text>
</comment>
<dbReference type="CDD" id="cd11290">
    <property type="entry name" value="gelsolin_S1_like"/>
    <property type="match status" value="1"/>
</dbReference>
<keyword evidence="4" id="KW-0009">Actin-binding</keyword>
<dbReference type="PROSITE" id="PS51089">
    <property type="entry name" value="HP"/>
    <property type="match status" value="1"/>
</dbReference>
<dbReference type="GO" id="GO:0051015">
    <property type="term" value="F:actin filament binding"/>
    <property type="evidence" value="ECO:0007669"/>
    <property type="project" value="InterPro"/>
</dbReference>
<organism evidence="6 7">
    <name type="scientific">Cryptotermes secundus</name>
    <dbReference type="NCBI Taxonomy" id="105785"/>
    <lineage>
        <taxon>Eukaryota</taxon>
        <taxon>Metazoa</taxon>
        <taxon>Ecdysozoa</taxon>
        <taxon>Arthropoda</taxon>
        <taxon>Hexapoda</taxon>
        <taxon>Insecta</taxon>
        <taxon>Pterygota</taxon>
        <taxon>Neoptera</taxon>
        <taxon>Polyneoptera</taxon>
        <taxon>Dictyoptera</taxon>
        <taxon>Blattodea</taxon>
        <taxon>Blattoidea</taxon>
        <taxon>Termitoidae</taxon>
        <taxon>Kalotermitidae</taxon>
        <taxon>Cryptotermitinae</taxon>
        <taxon>Cryptotermes</taxon>
    </lineage>
</organism>
<dbReference type="SUPFAM" id="SSF55753">
    <property type="entry name" value="Actin depolymerizing proteins"/>
    <property type="match status" value="5"/>
</dbReference>
<keyword evidence="7" id="KW-1185">Reference proteome</keyword>
<dbReference type="CDD" id="cd11292">
    <property type="entry name" value="gelsolin_S3_like"/>
    <property type="match status" value="1"/>
</dbReference>
<evidence type="ECO:0000259" key="5">
    <source>
        <dbReference type="PROSITE" id="PS51089"/>
    </source>
</evidence>
<dbReference type="FunFam" id="3.40.20.10:FF:000001">
    <property type="entry name" value="Gelsolin"/>
    <property type="match status" value="1"/>
</dbReference>
<dbReference type="InterPro" id="IPR007122">
    <property type="entry name" value="Villin/Gelsolin"/>
</dbReference>
<evidence type="ECO:0000313" key="7">
    <source>
        <dbReference type="Proteomes" id="UP000235965"/>
    </source>
</evidence>
<keyword evidence="2" id="KW-0117">Actin capping</keyword>
<dbReference type="Pfam" id="PF02209">
    <property type="entry name" value="VHP"/>
    <property type="match status" value="1"/>
</dbReference>
<dbReference type="PANTHER" id="PTHR11977:SF57">
    <property type="entry name" value="VILLIN-LIKE PROTEIN QUAIL"/>
    <property type="match status" value="1"/>
</dbReference>
<evidence type="ECO:0000313" key="6">
    <source>
        <dbReference type="EMBL" id="PNF20278.1"/>
    </source>
</evidence>
<dbReference type="InterPro" id="IPR003128">
    <property type="entry name" value="Villin_headpiece"/>
</dbReference>
<keyword evidence="3" id="KW-0677">Repeat</keyword>
<dbReference type="Proteomes" id="UP000235965">
    <property type="component" value="Unassembled WGS sequence"/>
</dbReference>
<dbReference type="OrthoDB" id="6375767at2759"/>
<protein>
    <submittedName>
        <fullName evidence="6">Villin-1</fullName>
    </submittedName>
</protein>
<dbReference type="CDD" id="cd11291">
    <property type="entry name" value="gelsolin_S6_like"/>
    <property type="match status" value="1"/>
</dbReference>
<dbReference type="GO" id="GO:0005737">
    <property type="term" value="C:cytoplasm"/>
    <property type="evidence" value="ECO:0007669"/>
    <property type="project" value="TreeGrafter"/>
</dbReference>
<accession>A0A2J7PVB8</accession>
<dbReference type="InterPro" id="IPR036180">
    <property type="entry name" value="Gelsolin-like_dom_sf"/>
</dbReference>
<dbReference type="SMART" id="SM00153">
    <property type="entry name" value="VHP"/>
    <property type="match status" value="1"/>
</dbReference>
<dbReference type="CDD" id="cd11293">
    <property type="entry name" value="gelsolin_S4_like"/>
    <property type="match status" value="1"/>
</dbReference>
<reference evidence="6 7" key="1">
    <citation type="submission" date="2017-12" db="EMBL/GenBank/DDBJ databases">
        <title>Hemimetabolous genomes reveal molecular basis of termite eusociality.</title>
        <authorList>
            <person name="Harrison M.C."/>
            <person name="Jongepier E."/>
            <person name="Robertson H.M."/>
            <person name="Arning N."/>
            <person name="Bitard-Feildel T."/>
            <person name="Chao H."/>
            <person name="Childers C.P."/>
            <person name="Dinh H."/>
            <person name="Doddapaneni H."/>
            <person name="Dugan S."/>
            <person name="Gowin J."/>
            <person name="Greiner C."/>
            <person name="Han Y."/>
            <person name="Hu H."/>
            <person name="Hughes D.S.T."/>
            <person name="Huylmans A.-K."/>
            <person name="Kemena C."/>
            <person name="Kremer L.P.M."/>
            <person name="Lee S.L."/>
            <person name="Lopez-Ezquerra A."/>
            <person name="Mallet L."/>
            <person name="Monroy-Kuhn J.M."/>
            <person name="Moser A."/>
            <person name="Murali S.C."/>
            <person name="Muzny D.M."/>
            <person name="Otani S."/>
            <person name="Piulachs M.-D."/>
            <person name="Poelchau M."/>
            <person name="Qu J."/>
            <person name="Schaub F."/>
            <person name="Wada-Katsumata A."/>
            <person name="Worley K.C."/>
            <person name="Xie Q."/>
            <person name="Ylla G."/>
            <person name="Poulsen M."/>
            <person name="Gibbs R.A."/>
            <person name="Schal C."/>
            <person name="Richards S."/>
            <person name="Belles X."/>
            <person name="Korb J."/>
            <person name="Bornberg-Bauer E."/>
        </authorList>
    </citation>
    <scope>NUCLEOTIDE SEQUENCE [LARGE SCALE GENOMIC DNA]</scope>
    <source>
        <tissue evidence="6">Whole body</tissue>
    </source>
</reference>
<dbReference type="SUPFAM" id="SSF82754">
    <property type="entry name" value="C-terminal, gelsolin-like domain of Sec23/24"/>
    <property type="match status" value="1"/>
</dbReference>
<evidence type="ECO:0000256" key="1">
    <source>
        <dbReference type="ARBA" id="ARBA00008418"/>
    </source>
</evidence>
<dbReference type="InterPro" id="IPR007123">
    <property type="entry name" value="Gelsolin-like_dom"/>
</dbReference>
<dbReference type="CDD" id="cd11288">
    <property type="entry name" value="gelsolin_S5_like"/>
    <property type="match status" value="1"/>
</dbReference>
<name>A0A2J7PVB8_9NEOP</name>
<comment type="similarity">
    <text evidence="1">Belongs to the villin/gelsolin family.</text>
</comment>
<dbReference type="AlphaFoldDB" id="A0A2J7PVB8"/>
<dbReference type="SUPFAM" id="SSF47050">
    <property type="entry name" value="VHP, Villin headpiece domain"/>
    <property type="match status" value="1"/>
</dbReference>
<dbReference type="EMBL" id="NEVH01020965">
    <property type="protein sequence ID" value="PNF20278.1"/>
    <property type="molecule type" value="Genomic_DNA"/>
</dbReference>